<dbReference type="EMBL" id="CAJNOL010000477">
    <property type="protein sequence ID" value="CAF1082844.1"/>
    <property type="molecule type" value="Genomic_DNA"/>
</dbReference>
<dbReference type="GO" id="GO:0016477">
    <property type="term" value="P:cell migration"/>
    <property type="evidence" value="ECO:0007669"/>
    <property type="project" value="TreeGrafter"/>
</dbReference>
<evidence type="ECO:0000256" key="1">
    <source>
        <dbReference type="ARBA" id="ARBA00022443"/>
    </source>
</evidence>
<dbReference type="Proteomes" id="UP000663854">
    <property type="component" value="Unassembled WGS sequence"/>
</dbReference>
<evidence type="ECO:0000259" key="3">
    <source>
        <dbReference type="PROSITE" id="PS50002"/>
    </source>
</evidence>
<dbReference type="Proteomes" id="UP000663870">
    <property type="component" value="Unassembled WGS sequence"/>
</dbReference>
<dbReference type="InterPro" id="IPR001452">
    <property type="entry name" value="SH3_domain"/>
</dbReference>
<keyword evidence="1 2" id="KW-0728">SH3 domain</keyword>
<dbReference type="AlphaFoldDB" id="A0A814CA45"/>
<dbReference type="GO" id="GO:0005886">
    <property type="term" value="C:plasma membrane"/>
    <property type="evidence" value="ECO:0007669"/>
    <property type="project" value="TreeGrafter"/>
</dbReference>
<evidence type="ECO:0000313" key="6">
    <source>
        <dbReference type="Proteomes" id="UP000663854"/>
    </source>
</evidence>
<dbReference type="Gene3D" id="2.30.30.40">
    <property type="entry name" value="SH3 Domains"/>
    <property type="match status" value="1"/>
</dbReference>
<dbReference type="PANTHER" id="PTHR10654:SF18">
    <property type="entry name" value="IP17195P"/>
    <property type="match status" value="1"/>
</dbReference>
<dbReference type="Pfam" id="PF14604">
    <property type="entry name" value="SH3_9"/>
    <property type="match status" value="1"/>
</dbReference>
<dbReference type="SMART" id="SM00326">
    <property type="entry name" value="SH3"/>
    <property type="match status" value="1"/>
</dbReference>
<name>A0A814CA45_9BILA</name>
<evidence type="ECO:0000256" key="2">
    <source>
        <dbReference type="PROSITE-ProRule" id="PRU00192"/>
    </source>
</evidence>
<dbReference type="GO" id="GO:0005737">
    <property type="term" value="C:cytoplasm"/>
    <property type="evidence" value="ECO:0007669"/>
    <property type="project" value="TreeGrafter"/>
</dbReference>
<accession>A0A814CA45</accession>
<dbReference type="InterPro" id="IPR037362">
    <property type="entry name" value="CAS_fam"/>
</dbReference>
<sequence>MKMQLAIALYNNDVDNEDELEFRRGDILTVLIENPNGFDGWWLCKHKDKYGLCPGNRLKLIQNTNTSSMKLNDYVHSNSRLSTASMYDDLSSNYDNPIVSSSSSSLRNYDNDNPQDSKFISNSSPESSLCSSGIYSTNDLHLSSSSSSDFYTIPITNNPLSLSDLDQLQNSFQKLSVRSSLIDKYCQLILKTNIESIIHSFIDECYLFLHNYGCLLDRYTYRLIKENYLYELEQKKKQIIELSTKIIQLIKSIIDLRLKEKFHPNSLISNDILKKLHLEPITEISNEKINTSLSAIQIYGNFLNNNNHYQTDMKNSKTCFSDFLSLSSYNKTNDYEYMNNICSINPLIKCYYRHINEQINLIIKRFSYLLETDNKISLLITEGKALTVAGHKLIFVLETLHEHVQQIHTSLIHLTTQLYETLKNLIQLLKEFTQTNCTNIQKLIIQFKQNINMIMHIVQRIKQHCSLV</sequence>
<dbReference type="InterPro" id="IPR036028">
    <property type="entry name" value="SH3-like_dom_sf"/>
</dbReference>
<reference evidence="4" key="1">
    <citation type="submission" date="2021-02" db="EMBL/GenBank/DDBJ databases">
        <authorList>
            <person name="Nowell W R."/>
        </authorList>
    </citation>
    <scope>NUCLEOTIDE SEQUENCE</scope>
</reference>
<comment type="caution">
    <text evidence="4">The sequence shown here is derived from an EMBL/GenBank/DDBJ whole genome shotgun (WGS) entry which is preliminary data.</text>
</comment>
<proteinExistence type="predicted"/>
<dbReference type="SUPFAM" id="SSF50044">
    <property type="entry name" value="SH3-domain"/>
    <property type="match status" value="1"/>
</dbReference>
<protein>
    <recommendedName>
        <fullName evidence="3">SH3 domain-containing protein</fullName>
    </recommendedName>
</protein>
<dbReference type="Gene3D" id="1.20.120.230">
    <property type="entry name" value="Alpha-catenin/vinculin-like"/>
    <property type="match status" value="1"/>
</dbReference>
<dbReference type="GO" id="GO:0007169">
    <property type="term" value="P:cell surface receptor protein tyrosine kinase signaling pathway"/>
    <property type="evidence" value="ECO:0007669"/>
    <property type="project" value="TreeGrafter"/>
</dbReference>
<evidence type="ECO:0000313" key="5">
    <source>
        <dbReference type="EMBL" id="CAF1082844.1"/>
    </source>
</evidence>
<evidence type="ECO:0000313" key="7">
    <source>
        <dbReference type="Proteomes" id="UP000663870"/>
    </source>
</evidence>
<dbReference type="EMBL" id="CAJNOH010000195">
    <property type="protein sequence ID" value="CAF0939151.1"/>
    <property type="molecule type" value="Genomic_DNA"/>
</dbReference>
<keyword evidence="7" id="KW-1185">Reference proteome</keyword>
<dbReference type="PROSITE" id="PS50002">
    <property type="entry name" value="SH3"/>
    <property type="match status" value="1"/>
</dbReference>
<evidence type="ECO:0000313" key="4">
    <source>
        <dbReference type="EMBL" id="CAF0939151.1"/>
    </source>
</evidence>
<dbReference type="PANTHER" id="PTHR10654">
    <property type="entry name" value="CAS SCAFFOLDING PROTEIN"/>
    <property type="match status" value="1"/>
</dbReference>
<organism evidence="4 6">
    <name type="scientific">Rotaria sordida</name>
    <dbReference type="NCBI Taxonomy" id="392033"/>
    <lineage>
        <taxon>Eukaryota</taxon>
        <taxon>Metazoa</taxon>
        <taxon>Spiralia</taxon>
        <taxon>Gnathifera</taxon>
        <taxon>Rotifera</taxon>
        <taxon>Eurotatoria</taxon>
        <taxon>Bdelloidea</taxon>
        <taxon>Philodinida</taxon>
        <taxon>Philodinidae</taxon>
        <taxon>Rotaria</taxon>
    </lineage>
</organism>
<feature type="domain" description="SH3" evidence="3">
    <location>
        <begin position="1"/>
        <end position="63"/>
    </location>
</feature>
<gene>
    <name evidence="5" type="ORF">JXQ802_LOCUS18276</name>
    <name evidence="4" type="ORF">PYM288_LOCUS11490</name>
</gene>
<dbReference type="FunFam" id="2.30.30.40:FF:000009">
    <property type="entry name" value="Breast cancer anti-estrogen resistance 1"/>
    <property type="match status" value="1"/>
</dbReference>